<dbReference type="SUPFAM" id="SSF52091">
    <property type="entry name" value="SpoIIaa-like"/>
    <property type="match status" value="1"/>
</dbReference>
<dbReference type="InterPro" id="IPR003658">
    <property type="entry name" value="Anti-sigma_ant"/>
</dbReference>
<protein>
    <recommendedName>
        <fullName evidence="2">STAS domain-containing protein</fullName>
    </recommendedName>
</protein>
<gene>
    <name evidence="3" type="ORF">LCGC14_1774040</name>
</gene>
<sequence length="117" mass="12772">MAKENEITLETHGAVTLFDIKGDVTANSEPYLKEAYQNANDQGTSKIVLKFEQDAYINSGGIAVIIQLLAQTKTNNQQIGITGLSDHFKKIFNMVGITKFAKIYSSVDEVLESLSGS</sequence>
<dbReference type="NCBIfam" id="TIGR00377">
    <property type="entry name" value="ant_ant_sig"/>
    <property type="match status" value="1"/>
</dbReference>
<dbReference type="PANTHER" id="PTHR33495">
    <property type="entry name" value="ANTI-SIGMA FACTOR ANTAGONIST TM_1081-RELATED-RELATED"/>
    <property type="match status" value="1"/>
</dbReference>
<name>A0A0F9HJW7_9ZZZZ</name>
<proteinExistence type="inferred from homology"/>
<dbReference type="GO" id="GO:0043856">
    <property type="term" value="F:anti-sigma factor antagonist activity"/>
    <property type="evidence" value="ECO:0007669"/>
    <property type="project" value="InterPro"/>
</dbReference>
<dbReference type="PANTHER" id="PTHR33495:SF6">
    <property type="entry name" value="ANTI-SIGMA FACTOR ANTAGONIST"/>
    <property type="match status" value="1"/>
</dbReference>
<comment type="caution">
    <text evidence="3">The sequence shown here is derived from an EMBL/GenBank/DDBJ whole genome shotgun (WGS) entry which is preliminary data.</text>
</comment>
<organism evidence="3">
    <name type="scientific">marine sediment metagenome</name>
    <dbReference type="NCBI Taxonomy" id="412755"/>
    <lineage>
        <taxon>unclassified sequences</taxon>
        <taxon>metagenomes</taxon>
        <taxon>ecological metagenomes</taxon>
    </lineage>
</organism>
<dbReference type="CDD" id="cd07043">
    <property type="entry name" value="STAS_anti-anti-sigma_factors"/>
    <property type="match status" value="1"/>
</dbReference>
<comment type="similarity">
    <text evidence="1">Belongs to the anti-sigma-factor antagonist family.</text>
</comment>
<accession>A0A0F9HJW7</accession>
<dbReference type="AlphaFoldDB" id="A0A0F9HJW7"/>
<reference evidence="3" key="1">
    <citation type="journal article" date="2015" name="Nature">
        <title>Complex archaea that bridge the gap between prokaryotes and eukaryotes.</title>
        <authorList>
            <person name="Spang A."/>
            <person name="Saw J.H."/>
            <person name="Jorgensen S.L."/>
            <person name="Zaremba-Niedzwiedzka K."/>
            <person name="Martijn J."/>
            <person name="Lind A.E."/>
            <person name="van Eijk R."/>
            <person name="Schleper C."/>
            <person name="Guy L."/>
            <person name="Ettema T.J."/>
        </authorList>
    </citation>
    <scope>NUCLEOTIDE SEQUENCE</scope>
</reference>
<evidence type="ECO:0000259" key="2">
    <source>
        <dbReference type="PROSITE" id="PS50801"/>
    </source>
</evidence>
<dbReference type="EMBL" id="LAZR01016672">
    <property type="protein sequence ID" value="KKM03477.1"/>
    <property type="molecule type" value="Genomic_DNA"/>
</dbReference>
<evidence type="ECO:0000256" key="1">
    <source>
        <dbReference type="ARBA" id="ARBA00009013"/>
    </source>
</evidence>
<dbReference type="InterPro" id="IPR002645">
    <property type="entry name" value="STAS_dom"/>
</dbReference>
<dbReference type="PROSITE" id="PS50801">
    <property type="entry name" value="STAS"/>
    <property type="match status" value="1"/>
</dbReference>
<dbReference type="Pfam" id="PF01740">
    <property type="entry name" value="STAS"/>
    <property type="match status" value="1"/>
</dbReference>
<evidence type="ECO:0000313" key="3">
    <source>
        <dbReference type="EMBL" id="KKM03477.1"/>
    </source>
</evidence>
<dbReference type="InterPro" id="IPR036513">
    <property type="entry name" value="STAS_dom_sf"/>
</dbReference>
<feature type="domain" description="STAS" evidence="2">
    <location>
        <begin position="5"/>
        <end position="114"/>
    </location>
</feature>
<dbReference type="Gene3D" id="3.30.750.24">
    <property type="entry name" value="STAS domain"/>
    <property type="match status" value="1"/>
</dbReference>